<evidence type="ECO:0000256" key="1">
    <source>
        <dbReference type="ARBA" id="ARBA00005582"/>
    </source>
</evidence>
<comment type="caution">
    <text evidence="3">The sequence shown here is derived from an EMBL/GenBank/DDBJ whole genome shotgun (WGS) entry which is preliminary data.</text>
</comment>
<dbReference type="PROSITE" id="PS51462">
    <property type="entry name" value="NUDIX"/>
    <property type="match status" value="1"/>
</dbReference>
<dbReference type="InterPro" id="IPR000086">
    <property type="entry name" value="NUDIX_hydrolase_dom"/>
</dbReference>
<reference evidence="3 4" key="1">
    <citation type="submission" date="2016-02" db="EMBL/GenBank/DDBJ databases">
        <title>Genome sequence of Clostridium thermobutyricum DSM 4928.</title>
        <authorList>
            <person name="Poehlein A."/>
            <person name="Daniel R."/>
        </authorList>
    </citation>
    <scope>NUCLEOTIDE SEQUENCE [LARGE SCALE GENOMIC DNA]</scope>
    <source>
        <strain evidence="3 4">DSM 4928</strain>
    </source>
</reference>
<sequence length="191" mass="22260">MNYIDSIKNYKPINEQEEKDKELFLFCIDKFDDILTRKNVVAHLTSSAFVVNKDRTKTLMIYHNIYDTWAWTGGHMDGMDDLIYVAKKELMEETGVKNPILITDEIMALDSITVNGHIKRGKYVSSHLHLNAAFLFECDENEELIVKEDENSGVRWIDIDKIDSYVSPNDKHVLEIYKKILRKANIINNFN</sequence>
<evidence type="ECO:0000313" key="4">
    <source>
        <dbReference type="Proteomes" id="UP000191448"/>
    </source>
</evidence>
<dbReference type="CDD" id="cd03674">
    <property type="entry name" value="NUDIX_Hydrolase"/>
    <property type="match status" value="1"/>
</dbReference>
<comment type="similarity">
    <text evidence="1">Belongs to the Nudix hydrolase family.</text>
</comment>
<dbReference type="PANTHER" id="PTHR43736:SF1">
    <property type="entry name" value="DIHYDRONEOPTERIN TRIPHOSPHATE DIPHOSPHATASE"/>
    <property type="match status" value="1"/>
</dbReference>
<dbReference type="OrthoDB" id="9787880at2"/>
<proteinExistence type="inferred from homology"/>
<organism evidence="3 4">
    <name type="scientific">Clostridium thermobutyricum DSM 4928</name>
    <dbReference type="NCBI Taxonomy" id="1121339"/>
    <lineage>
        <taxon>Bacteria</taxon>
        <taxon>Bacillati</taxon>
        <taxon>Bacillota</taxon>
        <taxon>Clostridia</taxon>
        <taxon>Eubacteriales</taxon>
        <taxon>Clostridiaceae</taxon>
        <taxon>Clostridium</taxon>
    </lineage>
</organism>
<gene>
    <name evidence="3" type="ORF">CLTHE_02930</name>
</gene>
<dbReference type="AlphaFoldDB" id="A0A1V4SYW2"/>
<feature type="domain" description="Nudix hydrolase" evidence="2">
    <location>
        <begin position="41"/>
        <end position="182"/>
    </location>
</feature>
<dbReference type="Proteomes" id="UP000191448">
    <property type="component" value="Unassembled WGS sequence"/>
</dbReference>
<dbReference type="InterPro" id="IPR015797">
    <property type="entry name" value="NUDIX_hydrolase-like_dom_sf"/>
</dbReference>
<dbReference type="EMBL" id="LTAY01000015">
    <property type="protein sequence ID" value="OPX50436.1"/>
    <property type="molecule type" value="Genomic_DNA"/>
</dbReference>
<dbReference type="RefSeq" id="WP_080021679.1">
    <property type="nucleotide sequence ID" value="NZ_LTAY01000015.1"/>
</dbReference>
<evidence type="ECO:0000259" key="2">
    <source>
        <dbReference type="PROSITE" id="PS51462"/>
    </source>
</evidence>
<dbReference type="SUPFAM" id="SSF55811">
    <property type="entry name" value="Nudix"/>
    <property type="match status" value="1"/>
</dbReference>
<name>A0A1V4SYW2_9CLOT</name>
<evidence type="ECO:0000313" key="3">
    <source>
        <dbReference type="EMBL" id="OPX50436.1"/>
    </source>
</evidence>
<dbReference type="PANTHER" id="PTHR43736">
    <property type="entry name" value="ADP-RIBOSE PYROPHOSPHATASE"/>
    <property type="match status" value="1"/>
</dbReference>
<accession>A0A1V4SYW2</accession>
<dbReference type="Pfam" id="PF00293">
    <property type="entry name" value="NUDIX"/>
    <property type="match status" value="1"/>
</dbReference>
<dbReference type="Gene3D" id="3.90.79.10">
    <property type="entry name" value="Nucleoside Triphosphate Pyrophosphohydrolase"/>
    <property type="match status" value="1"/>
</dbReference>
<protein>
    <submittedName>
        <fullName evidence="3">NUDIX domain protein</fullName>
    </submittedName>
</protein>